<evidence type="ECO:0000256" key="9">
    <source>
        <dbReference type="RuleBase" id="RU004016"/>
    </source>
</evidence>
<feature type="binding site" evidence="8">
    <location>
        <position position="232"/>
    </location>
    <ligand>
        <name>substrate</name>
    </ligand>
</feature>
<dbReference type="OrthoDB" id="1701915at2"/>
<feature type="active site" description="Proton acceptor" evidence="7">
    <location>
        <position position="70"/>
    </location>
</feature>
<dbReference type="InterPro" id="IPR018044">
    <property type="entry name" value="Peptidase_S11"/>
</dbReference>
<feature type="active site" description="Proton acceptor" evidence="7">
    <location>
        <position position="67"/>
    </location>
</feature>
<evidence type="ECO:0000256" key="7">
    <source>
        <dbReference type="PIRSR" id="PIRSR618044-1"/>
    </source>
</evidence>
<dbReference type="SUPFAM" id="SSF56601">
    <property type="entry name" value="beta-lactamase/transpeptidase-like"/>
    <property type="match status" value="1"/>
</dbReference>
<keyword evidence="6" id="KW-0961">Cell wall biogenesis/degradation</keyword>
<dbReference type="InterPro" id="IPR001967">
    <property type="entry name" value="Peptidase_S11_N"/>
</dbReference>
<keyword evidence="3 11" id="KW-0378">Hydrolase</keyword>
<dbReference type="eggNOG" id="COG1686">
    <property type="taxonomic scope" value="Bacteria"/>
</dbReference>
<dbReference type="InterPro" id="IPR012338">
    <property type="entry name" value="Beta-lactam/transpept-like"/>
</dbReference>
<dbReference type="GO" id="GO:0009252">
    <property type="term" value="P:peptidoglycan biosynthetic process"/>
    <property type="evidence" value="ECO:0007669"/>
    <property type="project" value="UniProtKB-KW"/>
</dbReference>
<sequence>MLKLERGAVMKRLIVLICLSLILIIDNKIVFAQDLLNLRCKSAVLIDAESGKVLYEKNKDERLPIASITKLMTFYTFVEELGEEYINGYLTYNIDNSKYKKDEPILDIKAGERIKTGDLITAMLVFSANNAPDMLVNEYERVKKENFIEKMNQTAKKLGLNDTYYVNPSGLTKENKYNISTAYDQARLSYYILKKHKDILRYTSKKYFDYNGKRYYSTNKLLGNYHGLDGLKTGYTKEAGYCLISTLDASKYSGNSKPLRFITVVLGCSSDAERFVETRKLLDYAKNNFENYVLDSEKTFEVKNTDYVGDLIKLKPSGDVYILKNKHESPELSIKLNDKLNRKIRKNDVIGRLFIKTSIGTKEVDLISVNDYTRKSLFFRLFQHIKNLFKNMGWFGWIELKKI</sequence>
<dbReference type="PRINTS" id="PR00725">
    <property type="entry name" value="DADACBPTASE1"/>
</dbReference>
<dbReference type="HOGENOM" id="CLU_027070_8_1_9"/>
<evidence type="ECO:0000256" key="8">
    <source>
        <dbReference type="PIRSR" id="PIRSR618044-2"/>
    </source>
</evidence>
<keyword evidence="2" id="KW-0732">Signal</keyword>
<keyword evidence="11" id="KW-0645">Protease</keyword>
<evidence type="ECO:0000256" key="2">
    <source>
        <dbReference type="ARBA" id="ARBA00022729"/>
    </source>
</evidence>
<evidence type="ECO:0000256" key="5">
    <source>
        <dbReference type="ARBA" id="ARBA00022984"/>
    </source>
</evidence>
<evidence type="ECO:0000313" key="11">
    <source>
        <dbReference type="EMBL" id="CDF58093.1"/>
    </source>
</evidence>
<reference evidence="11" key="1">
    <citation type="submission" date="2013-03" db="EMBL/GenBank/DDBJ databases">
        <title>Draft genome sequence of the hydrogen-ethanol-producing anaerobic alkalithermophilic Caloramator celere.</title>
        <authorList>
            <person name="Ciranna A."/>
            <person name="Larjo A."/>
            <person name="Kivisto A."/>
            <person name="Santala V."/>
            <person name="Roos C."/>
            <person name="Karp M."/>
        </authorList>
    </citation>
    <scope>NUCLEOTIDE SEQUENCE [LARGE SCALE GENOMIC DNA]</scope>
    <source>
        <strain evidence="11">DSM 8682</strain>
    </source>
</reference>
<dbReference type="Pfam" id="PF00768">
    <property type="entry name" value="Peptidase_S11"/>
    <property type="match status" value="1"/>
</dbReference>
<keyword evidence="11" id="KW-0121">Carboxypeptidase</keyword>
<dbReference type="Proteomes" id="UP000014923">
    <property type="component" value="Unassembled WGS sequence"/>
</dbReference>
<evidence type="ECO:0000256" key="3">
    <source>
        <dbReference type="ARBA" id="ARBA00022801"/>
    </source>
</evidence>
<dbReference type="Gene3D" id="3.40.710.10">
    <property type="entry name" value="DD-peptidase/beta-lactamase superfamily"/>
    <property type="match status" value="1"/>
</dbReference>
<keyword evidence="12" id="KW-1185">Reference proteome</keyword>
<evidence type="ECO:0000259" key="10">
    <source>
        <dbReference type="Pfam" id="PF00768"/>
    </source>
</evidence>
<evidence type="ECO:0000313" key="12">
    <source>
        <dbReference type="Proteomes" id="UP000014923"/>
    </source>
</evidence>
<dbReference type="PANTHER" id="PTHR21581:SF6">
    <property type="entry name" value="TRAFFICKING PROTEIN PARTICLE COMPLEX SUBUNIT 12"/>
    <property type="match status" value="1"/>
</dbReference>
<comment type="similarity">
    <text evidence="1 9">Belongs to the peptidase S11 family.</text>
</comment>
<organism evidence="11 12">
    <name type="scientific">Thermobrachium celere DSM 8682</name>
    <dbReference type="NCBI Taxonomy" id="941824"/>
    <lineage>
        <taxon>Bacteria</taxon>
        <taxon>Bacillati</taxon>
        <taxon>Bacillota</taxon>
        <taxon>Clostridia</taxon>
        <taxon>Eubacteriales</taxon>
        <taxon>Clostridiaceae</taxon>
        <taxon>Thermobrachium</taxon>
    </lineage>
</organism>
<protein>
    <submittedName>
        <fullName evidence="11">D-alanyl-D-alanine carboxypeptidase</fullName>
        <ecNumber evidence="11">3.4.16.4</ecNumber>
    </submittedName>
</protein>
<keyword evidence="5" id="KW-0573">Peptidoglycan synthesis</keyword>
<gene>
    <name evidence="11" type="ORF">TCEL_02007</name>
</gene>
<dbReference type="GO" id="GO:0006508">
    <property type="term" value="P:proteolysis"/>
    <property type="evidence" value="ECO:0007669"/>
    <property type="project" value="InterPro"/>
</dbReference>
<dbReference type="AlphaFoldDB" id="R7RS40"/>
<evidence type="ECO:0000256" key="1">
    <source>
        <dbReference type="ARBA" id="ARBA00007164"/>
    </source>
</evidence>
<dbReference type="EC" id="3.4.16.4" evidence="11"/>
<proteinExistence type="inferred from homology"/>
<dbReference type="MEROPS" id="S11.005"/>
<dbReference type="GO" id="GO:0008360">
    <property type="term" value="P:regulation of cell shape"/>
    <property type="evidence" value="ECO:0007669"/>
    <property type="project" value="UniProtKB-KW"/>
</dbReference>
<dbReference type="PANTHER" id="PTHR21581">
    <property type="entry name" value="D-ALANYL-D-ALANINE CARBOXYPEPTIDASE"/>
    <property type="match status" value="1"/>
</dbReference>
<evidence type="ECO:0000256" key="6">
    <source>
        <dbReference type="ARBA" id="ARBA00023316"/>
    </source>
</evidence>
<dbReference type="GO" id="GO:0009002">
    <property type="term" value="F:serine-type D-Ala-D-Ala carboxypeptidase activity"/>
    <property type="evidence" value="ECO:0007669"/>
    <property type="project" value="UniProtKB-EC"/>
</dbReference>
<keyword evidence="4" id="KW-0133">Cell shape</keyword>
<feature type="active site" evidence="7">
    <location>
        <position position="127"/>
    </location>
</feature>
<comment type="caution">
    <text evidence="11">The sequence shown here is derived from an EMBL/GenBank/DDBJ whole genome shotgun (WGS) entry which is preliminary data.</text>
</comment>
<dbReference type="EMBL" id="CAVN010000093">
    <property type="protein sequence ID" value="CDF58093.1"/>
    <property type="molecule type" value="Genomic_DNA"/>
</dbReference>
<feature type="domain" description="Peptidase S11 D-alanyl-D-alanine carboxypeptidase A N-terminal" evidence="10">
    <location>
        <begin position="37"/>
        <end position="267"/>
    </location>
</feature>
<evidence type="ECO:0000256" key="4">
    <source>
        <dbReference type="ARBA" id="ARBA00022960"/>
    </source>
</evidence>
<accession>R7RS40</accession>
<name>R7RS40_9CLOT</name>
<dbReference type="GO" id="GO:0071555">
    <property type="term" value="P:cell wall organization"/>
    <property type="evidence" value="ECO:0007669"/>
    <property type="project" value="UniProtKB-KW"/>
</dbReference>